<dbReference type="InterPro" id="IPR051162">
    <property type="entry name" value="T4SS_component"/>
</dbReference>
<sequence length="535" mass="57159">MYRDILSRAVDRVRDAPMHVRLLAVAFSAGALEVLTLGTYRLVLASSALAVAMAAARHRRGFTIAGVLGGLFRGEGGAGEGRGVGGVRLMEVRISRGGLEAASQVSRLILSRSRQSGSEYIVISSVYRGYSRVVVAVANDSPDELRVDFEVLSSIIASSVPGVQVAPLEAGEAGGLAREFSRLLGVRGSTPPLVAPASKPAAPPSPGGGSLLKIGVRLDTPTPEPLYLDRGDIEGHIGVFGSTGSGKTTTLSTIACGAADTGLPVVVADWHGEYRSILKGAGCRPRVIDPGREGGINPLSLDWDYSVKAALLSSALGLTEPQHYMLLKILEEREPRGLAELYSIIEALEENSRWDREVKRGLMRRLGPLASRAGRSLAEGEGPSLGGEGIYIVDTGSIRNVQLRKTYSILLAAYLQHKVLNRDIGPLMLVIDEAHNIFDGEESFPSVMMAESRKFGLYIALATQNPYLLPLRAVSNTNTKIIHSLRWWRDLESVASALSLPRETAARLPHLGRGEAVVYAPSLGYPVLAKITPPK</sequence>
<dbReference type="Pfam" id="PF01935">
    <property type="entry name" value="DUF87"/>
    <property type="match status" value="1"/>
</dbReference>
<evidence type="ECO:0000313" key="2">
    <source>
        <dbReference type="EMBL" id="BAN90780.1"/>
    </source>
</evidence>
<dbReference type="EMBL" id="AP012489">
    <property type="protein sequence ID" value="BAN90780.1"/>
    <property type="molecule type" value="Genomic_DNA"/>
</dbReference>
<accession>U3TFG4</accession>
<organism evidence="2 3">
    <name type="scientific">Aeropyrum camini SY1 = JCM 12091</name>
    <dbReference type="NCBI Taxonomy" id="1198449"/>
    <lineage>
        <taxon>Archaea</taxon>
        <taxon>Thermoproteota</taxon>
        <taxon>Thermoprotei</taxon>
        <taxon>Desulfurococcales</taxon>
        <taxon>Desulfurococcaceae</taxon>
        <taxon>Aeropyrum</taxon>
    </lineage>
</organism>
<dbReference type="eggNOG" id="arCOG00286">
    <property type="taxonomic scope" value="Archaea"/>
</dbReference>
<dbReference type="STRING" id="1198449.ACAM_1311"/>
<name>U3TFG4_9CREN</name>
<evidence type="ECO:0000259" key="1">
    <source>
        <dbReference type="Pfam" id="PF01935"/>
    </source>
</evidence>
<evidence type="ECO:0000313" key="3">
    <source>
        <dbReference type="Proteomes" id="UP000016887"/>
    </source>
</evidence>
<dbReference type="KEGG" id="acj:ACAM_1311"/>
<dbReference type="PANTHER" id="PTHR30121">
    <property type="entry name" value="UNCHARACTERIZED PROTEIN YJGR-RELATED"/>
    <property type="match status" value="1"/>
</dbReference>
<reference evidence="2 3" key="1">
    <citation type="journal article" date="2013" name="Appl. Environ. Microbiol.">
        <title>Variation of the Virus-Related Elements within Syntenic Genomes of the Hyperthermophilic Archaeon Aeropyrum.</title>
        <authorList>
            <person name="Daifuku T."/>
            <person name="Yoshida T."/>
            <person name="Kitamura T."/>
            <person name="Kawaichi S."/>
            <person name="Inoue T."/>
            <person name="Nomura K."/>
            <person name="Yoshida Y."/>
            <person name="Kuno S."/>
            <person name="Sako Y."/>
        </authorList>
    </citation>
    <scope>NUCLEOTIDE SEQUENCE [LARGE SCALE GENOMIC DNA]</scope>
    <source>
        <strain evidence="2 3">SY1</strain>
    </source>
</reference>
<protein>
    <submittedName>
        <fullName evidence="2">Predicted ATPase</fullName>
    </submittedName>
</protein>
<dbReference type="GeneID" id="17110569"/>
<dbReference type="Proteomes" id="UP000016887">
    <property type="component" value="Chromosome"/>
</dbReference>
<dbReference type="InterPro" id="IPR027417">
    <property type="entry name" value="P-loop_NTPase"/>
</dbReference>
<dbReference type="Gene3D" id="3.40.50.300">
    <property type="entry name" value="P-loop containing nucleotide triphosphate hydrolases"/>
    <property type="match status" value="2"/>
</dbReference>
<dbReference type="InterPro" id="IPR002789">
    <property type="entry name" value="HerA_central"/>
</dbReference>
<dbReference type="PANTHER" id="PTHR30121:SF11">
    <property type="entry name" value="AAA+ ATPASE DOMAIN-CONTAINING PROTEIN"/>
    <property type="match status" value="1"/>
</dbReference>
<gene>
    <name evidence="2" type="ORF">ACAM_1311</name>
</gene>
<keyword evidence="3" id="KW-1185">Reference proteome</keyword>
<dbReference type="SUPFAM" id="SSF52540">
    <property type="entry name" value="P-loop containing nucleoside triphosphate hydrolases"/>
    <property type="match status" value="1"/>
</dbReference>
<feature type="domain" description="Helicase HerA central" evidence="1">
    <location>
        <begin position="225"/>
        <end position="374"/>
    </location>
</feature>
<proteinExistence type="predicted"/>
<dbReference type="AlphaFoldDB" id="U3TFG4"/>
<dbReference type="RefSeq" id="WP_022542050.1">
    <property type="nucleotide sequence ID" value="NC_022521.1"/>
</dbReference>